<reference evidence="2 3" key="1">
    <citation type="submission" date="2017-10" db="EMBL/GenBank/DDBJ databases">
        <title>Analysis of the genome sequences of Rhizobium populations associated to common bean (phaseolus vulgaris).</title>
        <authorList>
            <person name="Bustos P."/>
            <person name="Santamaria R.I."/>
            <person name="Miranda-Sanchez F."/>
            <person name="Perez-Carrascal O."/>
            <person name="Juarez S."/>
            <person name="Lozano L."/>
            <person name="Martinez-Flores I."/>
            <person name="Vinuesa P."/>
            <person name="Martinez-Romero E."/>
            <person name="Cevallos M.A."/>
            <person name="Romero D."/>
            <person name="Davila G."/>
            <person name="Gonzalez V."/>
        </authorList>
    </citation>
    <scope>NUCLEOTIDE SEQUENCE [LARGE SCALE GENOMIC DNA]</scope>
    <source>
        <strain evidence="2 3">NXT3</strain>
    </source>
</reference>
<organism evidence="2 3">
    <name type="scientific">Rhizobium fredii</name>
    <name type="common">Sinorhizobium fredii</name>
    <dbReference type="NCBI Taxonomy" id="380"/>
    <lineage>
        <taxon>Bacteria</taxon>
        <taxon>Pseudomonadati</taxon>
        <taxon>Pseudomonadota</taxon>
        <taxon>Alphaproteobacteria</taxon>
        <taxon>Hyphomicrobiales</taxon>
        <taxon>Rhizobiaceae</taxon>
        <taxon>Sinorhizobium/Ensifer group</taxon>
        <taxon>Sinorhizobium</taxon>
    </lineage>
</organism>
<evidence type="ECO:0000256" key="1">
    <source>
        <dbReference type="SAM" id="MobiDB-lite"/>
    </source>
</evidence>
<name>A0A2L0H0A0_RHIFR</name>
<evidence type="ECO:0000313" key="2">
    <source>
        <dbReference type="EMBL" id="AUX74905.1"/>
    </source>
</evidence>
<proteinExistence type="predicted"/>
<feature type="region of interest" description="Disordered" evidence="1">
    <location>
        <begin position="1"/>
        <end position="25"/>
    </location>
</feature>
<dbReference type="Proteomes" id="UP000239340">
    <property type="component" value="Chromosome"/>
</dbReference>
<dbReference type="EMBL" id="CP024307">
    <property type="protein sequence ID" value="AUX74905.1"/>
    <property type="molecule type" value="Genomic_DNA"/>
</dbReference>
<accession>A0A2L0H0A0</accession>
<gene>
    <name evidence="2" type="ORF">NXT3_CH00295</name>
</gene>
<evidence type="ECO:0000313" key="3">
    <source>
        <dbReference type="Proteomes" id="UP000239340"/>
    </source>
</evidence>
<dbReference type="AlphaFoldDB" id="A0A2L0H0A0"/>
<sequence>MDMESRWLPVRTGKQPLSRAPPQVQPVSQRQIRCLAPGCGAIPFNKVVAGFTPRADLLKPARYAMLYERGKGVLRSALDLPTVDQD</sequence>
<protein>
    <submittedName>
        <fullName evidence="2">Uncharacterized protein</fullName>
    </submittedName>
</protein>